<evidence type="ECO:0000256" key="4">
    <source>
        <dbReference type="ARBA" id="ARBA00005789"/>
    </source>
</evidence>
<keyword evidence="10" id="KW-1043">Host membrane</keyword>
<protein>
    <recommendedName>
        <fullName evidence="5">Nuclear shuttle protein</fullName>
    </recommendedName>
    <alternativeName>
        <fullName evidence="17">Protein BR1</fullName>
    </alternativeName>
    <alternativeName>
        <fullName evidence="18">Protein BV1</fullName>
    </alternativeName>
</protein>
<evidence type="ECO:0000256" key="5">
    <source>
        <dbReference type="ARBA" id="ARBA00014908"/>
    </source>
</evidence>
<dbReference type="EMBL" id="MN594505">
    <property type="protein sequence ID" value="QHG11695.1"/>
    <property type="molecule type" value="Genomic_DNA"/>
</dbReference>
<accession>A0A223M0Q5</accession>
<dbReference type="EMBL" id="MF377397">
    <property type="protein sequence ID" value="ASU11098.1"/>
    <property type="molecule type" value="Genomic_DNA"/>
</dbReference>
<dbReference type="GO" id="GO:0042025">
    <property type="term" value="C:host cell nucleus"/>
    <property type="evidence" value="ECO:0007669"/>
    <property type="project" value="UniProtKB-SubCell"/>
</dbReference>
<evidence type="ECO:0000256" key="16">
    <source>
        <dbReference type="ARBA" id="ARBA00026026"/>
    </source>
</evidence>
<dbReference type="GO" id="GO:0051027">
    <property type="term" value="P:DNA transport"/>
    <property type="evidence" value="ECO:0007669"/>
    <property type="project" value="InterPro"/>
</dbReference>
<evidence type="ECO:0000256" key="1">
    <source>
        <dbReference type="ARBA" id="ARBA00004147"/>
    </source>
</evidence>
<proteinExistence type="inferred from homology"/>
<keyword evidence="7" id="KW-1032">Host cell membrane</keyword>
<evidence type="ECO:0000256" key="17">
    <source>
        <dbReference type="ARBA" id="ARBA00029578"/>
    </source>
</evidence>
<dbReference type="GO" id="GO:0020002">
    <property type="term" value="C:host cell plasma membrane"/>
    <property type="evidence" value="ECO:0007669"/>
    <property type="project" value="UniProtKB-SubCell"/>
</dbReference>
<dbReference type="GO" id="GO:0019028">
    <property type="term" value="C:viral capsid"/>
    <property type="evidence" value="ECO:0007669"/>
    <property type="project" value="InterPro"/>
</dbReference>
<evidence type="ECO:0000256" key="18">
    <source>
        <dbReference type="ARBA" id="ARBA00029763"/>
    </source>
</evidence>
<keyword evidence="14" id="KW-1035">Host cytoplasm</keyword>
<evidence type="ECO:0000256" key="2">
    <source>
        <dbReference type="ARBA" id="ARBA00004192"/>
    </source>
</evidence>
<gene>
    <name evidence="19" type="primary">BV1</name>
</gene>
<evidence type="ECO:0000256" key="9">
    <source>
        <dbReference type="ARBA" id="ARBA00022581"/>
    </source>
</evidence>
<dbReference type="GO" id="GO:0003697">
    <property type="term" value="F:single-stranded DNA binding"/>
    <property type="evidence" value="ECO:0007669"/>
    <property type="project" value="InterPro"/>
</dbReference>
<evidence type="ECO:0000256" key="10">
    <source>
        <dbReference type="ARBA" id="ARBA00022870"/>
    </source>
</evidence>
<keyword evidence="12" id="KW-0238">DNA-binding</keyword>
<evidence type="ECO:0000256" key="6">
    <source>
        <dbReference type="ARBA" id="ARBA00022448"/>
    </source>
</evidence>
<evidence type="ECO:0000256" key="8">
    <source>
        <dbReference type="ARBA" id="ARBA00022562"/>
    </source>
</evidence>
<evidence type="ECO:0000256" key="13">
    <source>
        <dbReference type="ARBA" id="ARBA00023136"/>
    </source>
</evidence>
<evidence type="ECO:0000313" key="20">
    <source>
        <dbReference type="EMBL" id="QHG11695.1"/>
    </source>
</evidence>
<comment type="subunit">
    <text evidence="16">Binds to single-stranded and double-stranded viral DNA. Interacts with the host nuclear shuttle interacting (NSI) protein. This interaction may allow NSP to recruit NSI monomers to the viral genome and thus regulate nuclear export of viral genome by NSP.</text>
</comment>
<dbReference type="GO" id="GO:0043657">
    <property type="term" value="C:host cell"/>
    <property type="evidence" value="ECO:0007669"/>
    <property type="project" value="InterPro"/>
</dbReference>
<keyword evidence="8" id="KW-1048">Host nucleus</keyword>
<keyword evidence="9" id="KW-0945">Host-virus interaction</keyword>
<evidence type="ECO:0000256" key="3">
    <source>
        <dbReference type="ARBA" id="ARBA00004501"/>
    </source>
</evidence>
<sequence>MAFTTPYTSARRYSSSTNRFSNASKKMKVWKFRKNHGLMRYRNVHSTRSTPTDLFGDPISRQYTRKEICETQQGSEYVLQNNRYMTSYVTYPAKSRTGTDNRVRSYIKLTGLTMSGTFGIRCSDLMTDVDQPTGLYGVMSIVIVRDKSPKIYSTAQPLMPFVDLFGSVNSCRGTLKVAERHRDRFVVLNQSSILINTPHCNAMKKFSVRNCIPRTYSTWVTFKDEEEDSSTGLYSNTLRNAILIYYVWLIDVSSQLDMYSNVMLNYIG</sequence>
<reference evidence="19" key="1">
    <citation type="submission" date="2017-06" db="EMBL/GenBank/DDBJ databases">
        <title>Molecular characterization of Squash leaf curl China virus in ornamental plant.</title>
        <authorList>
            <person name="Deepan S."/>
            <person name="Pandiyan R."/>
            <person name="Mohammed Riyaz S."/>
            <person name="Kumaran T."/>
            <person name="Michael Immanuel Jesse D."/>
            <person name="Raja Muthuramalingam T."/>
            <person name="Kathiravan K."/>
        </authorList>
    </citation>
    <scope>NUCLEOTIDE SEQUENCE</scope>
    <source>
        <strain evidence="19">J1</strain>
    </source>
</reference>
<comment type="subcellular location">
    <subcellularLocation>
        <location evidence="3">Host cell membrane</location>
        <topology evidence="3">Peripheral membrane protein</topology>
        <orientation evidence="3">Cytoplasmic side</orientation>
    </subcellularLocation>
    <subcellularLocation>
        <location evidence="2">Host cytoplasm</location>
    </subcellularLocation>
    <subcellularLocation>
        <location evidence="1">Host nucleus</location>
    </subcellularLocation>
</comment>
<dbReference type="GO" id="GO:0005198">
    <property type="term" value="F:structural molecule activity"/>
    <property type="evidence" value="ECO:0007669"/>
    <property type="project" value="InterPro"/>
</dbReference>
<dbReference type="GO" id="GO:0046740">
    <property type="term" value="P:transport of virus in host, cell to cell"/>
    <property type="evidence" value="ECO:0007669"/>
    <property type="project" value="UniProtKB-KW"/>
</dbReference>
<dbReference type="Pfam" id="PF00844">
    <property type="entry name" value="Gemini_coat"/>
    <property type="match status" value="1"/>
</dbReference>
<evidence type="ECO:0000256" key="7">
    <source>
        <dbReference type="ARBA" id="ARBA00022511"/>
    </source>
</evidence>
<keyword evidence="6" id="KW-0813">Transport</keyword>
<evidence type="ECO:0000313" key="19">
    <source>
        <dbReference type="EMBL" id="ASU11098.1"/>
    </source>
</evidence>
<dbReference type="InterPro" id="IPR000263">
    <property type="entry name" value="GV_A/BR1_coat"/>
</dbReference>
<comment type="similarity">
    <text evidence="4">Belongs to the begomovirus nuclear shuttle protein family.</text>
</comment>
<dbReference type="GO" id="GO:0030430">
    <property type="term" value="C:host cell cytoplasm"/>
    <property type="evidence" value="ECO:0007669"/>
    <property type="project" value="UniProtKB-SubCell"/>
</dbReference>
<keyword evidence="11" id="KW-0916">Viral movement protein</keyword>
<dbReference type="InterPro" id="IPR001530">
    <property type="entry name" value="Gemini_BR1"/>
</dbReference>
<evidence type="ECO:0000256" key="11">
    <source>
        <dbReference type="ARBA" id="ARBA00023031"/>
    </source>
</evidence>
<evidence type="ECO:0000256" key="12">
    <source>
        <dbReference type="ARBA" id="ARBA00023125"/>
    </source>
</evidence>
<comment type="function">
    <text evidence="15">Binds to the genomic viral ssDNA, shuttles it into and out of the cell nucleus. Begomoviruses use 2 proteins to transport their DNA from cell to cell. The nuclear shuttle protein (NSP) shuttles it between nucleus and cytoplasm and the movement protein (MP) probably transports the DNA-NSP complex to the cell periphery and facilitates movement across the cell wall.</text>
</comment>
<evidence type="ECO:0000256" key="15">
    <source>
        <dbReference type="ARBA" id="ARBA00025176"/>
    </source>
</evidence>
<evidence type="ECO:0000256" key="14">
    <source>
        <dbReference type="ARBA" id="ARBA00023200"/>
    </source>
</evidence>
<reference evidence="20" key="2">
    <citation type="submission" date="2019-10" db="EMBL/GenBank/DDBJ databases">
        <title>Molecular characterization of begomovirus in ornamental crops.</title>
        <authorList>
            <person name="Deepan S."/>
            <person name="Michael Immanuel Jesse D."/>
            <person name="Kathiravan K."/>
        </authorList>
    </citation>
    <scope>NUCLEOTIDE SEQUENCE</scope>
    <source>
        <strain evidence="20">J1</strain>
    </source>
</reference>
<keyword evidence="13" id="KW-0472">Membrane</keyword>
<organism evidence="19">
    <name type="scientific">Squash leaf curl China virus</name>
    <dbReference type="NCBI Taxonomy" id="223323"/>
    <lineage>
        <taxon>Viruses</taxon>
        <taxon>Monodnaviria</taxon>
        <taxon>Shotokuvirae</taxon>
        <taxon>Cressdnaviricota</taxon>
        <taxon>Repensiviricetes</taxon>
        <taxon>Geplafuvirales</taxon>
        <taxon>Geminiviridae</taxon>
        <taxon>Begomovirus</taxon>
        <taxon>Begomovirus cucurbitachinaense</taxon>
    </lineage>
</organism>
<name>A0A223M0Q5_9GEMI</name>
<dbReference type="PRINTS" id="PR00225">
    <property type="entry name" value="GEMCOATBR1"/>
</dbReference>